<gene>
    <name evidence="1" type="ORF">OXU80_27985</name>
</gene>
<keyword evidence="2" id="KW-1185">Reference proteome</keyword>
<proteinExistence type="predicted"/>
<organism evidence="1 2">
    <name type="scientific">Antarcticirhabdus aurantiaca</name>
    <dbReference type="NCBI Taxonomy" id="2606717"/>
    <lineage>
        <taxon>Bacteria</taxon>
        <taxon>Pseudomonadati</taxon>
        <taxon>Pseudomonadota</taxon>
        <taxon>Alphaproteobacteria</taxon>
        <taxon>Hyphomicrobiales</taxon>
        <taxon>Aurantimonadaceae</taxon>
        <taxon>Antarcticirhabdus</taxon>
    </lineage>
</organism>
<accession>A0ACD4NP54</accession>
<dbReference type="EMBL" id="CP113520">
    <property type="protein sequence ID" value="WAJ28593.1"/>
    <property type="molecule type" value="Genomic_DNA"/>
</dbReference>
<sequence length="322" mass="34432">MQALPGLGWGLAALAFALATVVRFLSDGLLPPGFPYLTYFPAVVLTAFFAGTGPGALCAVLSGLGAWYWFIPPFGTFSLSSSVLVALAFYVFVIAVDLLFIHVATTTVRALERERGVSGGLYEQQRVMFQELQHRVANNMQFVSSLLNLQKRKLAHDPASASAAIDEAKARIDTIGRIHRRLYDPDTANRPAERTFQDLCEDVLASSDASGVRVEVSAPGFVFGLDRLSTLSLILVELVTNSLKHAFPGGRGGLIRVVFEPAGGGRVRMTVADDGVGFDLSRLGTNRGSLGQRIVGGLATRIGGEVAYANETGAVTRLTFKP</sequence>
<name>A0ACD4NP54_9HYPH</name>
<evidence type="ECO:0000313" key="2">
    <source>
        <dbReference type="Proteomes" id="UP001163223"/>
    </source>
</evidence>
<evidence type="ECO:0000313" key="1">
    <source>
        <dbReference type="EMBL" id="WAJ28593.1"/>
    </source>
</evidence>
<reference evidence="1" key="1">
    <citation type="submission" date="2022-11" db="EMBL/GenBank/DDBJ databases">
        <title>beta-Carotene-producing bacterium, Jeongeuplla avenae sp. nov., alleviates the salt stress of Arabidopsis seedlings.</title>
        <authorList>
            <person name="Jiang L."/>
            <person name="Lee J."/>
        </authorList>
    </citation>
    <scope>NUCLEOTIDE SEQUENCE</scope>
    <source>
        <strain evidence="1">DY_R2A_6</strain>
    </source>
</reference>
<dbReference type="Proteomes" id="UP001163223">
    <property type="component" value="Chromosome"/>
</dbReference>
<protein>
    <submittedName>
        <fullName evidence="1">DUF4118 domain-containing protein</fullName>
    </submittedName>
</protein>